<sequence>MKEVDNVDSIKEEWVCESGSQNPPVSDNQQRNCDYFVDSLFEEAEKVGAKCFKQVKAEKNPGVAGMVVKPSLCERANGDCSFCKPPASEQPQGKEGMVDLSIKLWKNGFTVNDDFRSYSDGASQQFLNSIKKGELPLELQGVFDKEEVDVKVEDKKHEVCTSTKPMFQPFSGRGHRLGSATPKIVCKAKSSAVESEDGVCAVPLKPLEPVTSLRIWLANGTRIVQKFNTSQRVSHVKDFIEKSQGSQRSRPFSLATALPVLRLLDETLTLEEAGVHNAVVIQRLQRTAEPFRGLSSPGFTDKVGV</sequence>
<proteinExistence type="predicted"/>
<dbReference type="Proteomes" id="UP000694863">
    <property type="component" value="Unplaced"/>
</dbReference>
<reference evidence="2" key="1">
    <citation type="submission" date="2025-08" db="UniProtKB">
        <authorList>
            <consortium name="RefSeq"/>
        </authorList>
    </citation>
    <scope>IDENTIFICATION</scope>
</reference>
<protein>
    <submittedName>
        <fullName evidence="2">UBX domain-containing protein 2A</fullName>
    </submittedName>
</protein>
<keyword evidence="1" id="KW-1185">Reference proteome</keyword>
<accession>A0AC55CSQ3</accession>
<organism evidence="1 2">
    <name type="scientific">Echinops telfairi</name>
    <name type="common">Lesser hedgehog tenrec</name>
    <dbReference type="NCBI Taxonomy" id="9371"/>
    <lineage>
        <taxon>Eukaryota</taxon>
        <taxon>Metazoa</taxon>
        <taxon>Chordata</taxon>
        <taxon>Craniata</taxon>
        <taxon>Vertebrata</taxon>
        <taxon>Euteleostomi</taxon>
        <taxon>Mammalia</taxon>
        <taxon>Eutheria</taxon>
        <taxon>Afrotheria</taxon>
        <taxon>Tenrecidae</taxon>
        <taxon>Tenrecinae</taxon>
        <taxon>Echinops</taxon>
    </lineage>
</organism>
<evidence type="ECO:0000313" key="1">
    <source>
        <dbReference type="Proteomes" id="UP000694863"/>
    </source>
</evidence>
<name>A0AC55CSQ3_ECHTE</name>
<gene>
    <name evidence="2" type="primary">UBXN2A</name>
</gene>
<evidence type="ECO:0000313" key="2">
    <source>
        <dbReference type="RefSeq" id="XP_045142526.1"/>
    </source>
</evidence>
<dbReference type="RefSeq" id="XP_045142526.1">
    <property type="nucleotide sequence ID" value="XM_045286591.1"/>
</dbReference>